<accession>A0AAQ1GFF5</accession>
<dbReference type="EMBL" id="FNZM01000007">
    <property type="protein sequence ID" value="SEJ65779.1"/>
    <property type="molecule type" value="Genomic_DNA"/>
</dbReference>
<feature type="transmembrane region" description="Helical" evidence="1">
    <location>
        <begin position="211"/>
        <end position="230"/>
    </location>
</feature>
<feature type="transmembrane region" description="Helical" evidence="1">
    <location>
        <begin position="140"/>
        <end position="165"/>
    </location>
</feature>
<protein>
    <recommendedName>
        <fullName evidence="4">DUF2189 domain-containing protein</fullName>
    </recommendedName>
</protein>
<gene>
    <name evidence="2" type="ORF">SAMN05216550_10724</name>
</gene>
<feature type="transmembrane region" description="Helical" evidence="1">
    <location>
        <begin position="66"/>
        <end position="84"/>
    </location>
</feature>
<evidence type="ECO:0008006" key="4">
    <source>
        <dbReference type="Google" id="ProtNLM"/>
    </source>
</evidence>
<keyword evidence="1" id="KW-0812">Transmembrane</keyword>
<evidence type="ECO:0000256" key="1">
    <source>
        <dbReference type="SAM" id="Phobius"/>
    </source>
</evidence>
<name>A0AAQ1GFF5_9BURK</name>
<reference evidence="2 3" key="1">
    <citation type="submission" date="2016-10" db="EMBL/GenBank/DDBJ databases">
        <authorList>
            <person name="Varghese N."/>
            <person name="Submissions S."/>
        </authorList>
    </citation>
    <scope>NUCLEOTIDE SEQUENCE [LARGE SCALE GENOMIC DNA]</scope>
    <source>
        <strain evidence="2 3">LMG 22274</strain>
    </source>
</reference>
<evidence type="ECO:0000313" key="2">
    <source>
        <dbReference type="EMBL" id="SEJ65779.1"/>
    </source>
</evidence>
<feature type="transmembrane region" description="Helical" evidence="1">
    <location>
        <begin position="109"/>
        <end position="128"/>
    </location>
</feature>
<organism evidence="2 3">
    <name type="scientific">Paraburkholderia tropica</name>
    <dbReference type="NCBI Taxonomy" id="92647"/>
    <lineage>
        <taxon>Bacteria</taxon>
        <taxon>Pseudomonadati</taxon>
        <taxon>Pseudomonadota</taxon>
        <taxon>Betaproteobacteria</taxon>
        <taxon>Burkholderiales</taxon>
        <taxon>Burkholderiaceae</taxon>
        <taxon>Paraburkholderia</taxon>
    </lineage>
</organism>
<dbReference type="AlphaFoldDB" id="A0AAQ1GFF5"/>
<proteinExistence type="predicted"/>
<feature type="transmembrane region" description="Helical" evidence="1">
    <location>
        <begin position="185"/>
        <end position="205"/>
    </location>
</feature>
<comment type="caution">
    <text evidence="2">The sequence shown here is derived from an EMBL/GenBank/DDBJ whole genome shotgun (WGS) entry which is preliminary data.</text>
</comment>
<sequence>MNLHFLSSTAPVARADHHRIRRVQAARCFAWLAQGFAVARLRPVAWLFALLACADLVTLFELAPRLSVLAPLVAPLATAMFVLMQERADHARPWTFGETWGAVDEHRDALLAVGVAAAAMASAGYFAATMLAHMHGLRAWAWLAALPFYGVALASFWFAPALIVLRNRTPLDAMMTSARAVARNWPVALIYAAVMGAYAFAVSAMPMTLSGVVVTPVLAVLILLGAYASYRDLLGE</sequence>
<keyword evidence="1" id="KW-1133">Transmembrane helix</keyword>
<keyword evidence="1" id="KW-0472">Membrane</keyword>
<dbReference type="Proteomes" id="UP000183529">
    <property type="component" value="Unassembled WGS sequence"/>
</dbReference>
<evidence type="ECO:0000313" key="3">
    <source>
        <dbReference type="Proteomes" id="UP000183529"/>
    </source>
</evidence>